<proteinExistence type="predicted"/>
<dbReference type="OrthoDB" id="9815497at2"/>
<dbReference type="Proteomes" id="UP000294360">
    <property type="component" value="Chromosome"/>
</dbReference>
<evidence type="ECO:0000313" key="2">
    <source>
        <dbReference type="Proteomes" id="UP000294360"/>
    </source>
</evidence>
<sequence length="281" mass="30011">MSDHSHFLTRALSPKPFAVILGANEIASAIAVYLHRNGCGVVLSHDPSPPVFKRGMSFHGALFGDHAAIDEISAERVETSLEVLSALSRANVVAITPLGLSDLLVLRRLDLIIDARLQGPAQRPDLRNLARFAIGLGPGFASGVNCDVALSAPSRRAAIPVGGDAREPRKLLERFVYADSRGLWQTAVDLGSRAFRGFVVGHVHGAPVSALIDGILVGVARDGSEVVEGDILAEVEPRTRQAIWTGMDKAGRSTASAVMRVIQDYADRRENSNSTISQRSP</sequence>
<protein>
    <submittedName>
        <fullName evidence="1">Xanthine dehydrogenase</fullName>
    </submittedName>
</protein>
<dbReference type="RefSeq" id="WP_134489460.1">
    <property type="nucleotide sequence ID" value="NZ_CP139089.1"/>
</dbReference>
<accession>A0A4U8Z1M6</accession>
<reference evidence="1 2" key="1">
    <citation type="submission" date="2019-03" db="EMBL/GenBank/DDBJ databases">
        <authorList>
            <person name="Kox A.R. M."/>
        </authorList>
    </citation>
    <scope>NUCLEOTIDE SEQUENCE [LARGE SCALE GENOMIC DNA]</scope>
    <source>
        <strain evidence="1">MTUNDRAET4 annotated genome</strain>
    </source>
</reference>
<dbReference type="KEGG" id="mtun:MTUNDRAET4_2307"/>
<gene>
    <name evidence="1" type="ORF">MTUNDRAET4_2307</name>
</gene>
<name>A0A4U8Z1M6_METTU</name>
<dbReference type="EMBL" id="LR536450">
    <property type="protein sequence ID" value="VFU09200.1"/>
    <property type="molecule type" value="Genomic_DNA"/>
</dbReference>
<evidence type="ECO:0000313" key="1">
    <source>
        <dbReference type="EMBL" id="VFU09200.1"/>
    </source>
</evidence>
<organism evidence="1 2">
    <name type="scientific">Methylocella tundrae</name>
    <dbReference type="NCBI Taxonomy" id="227605"/>
    <lineage>
        <taxon>Bacteria</taxon>
        <taxon>Pseudomonadati</taxon>
        <taxon>Pseudomonadota</taxon>
        <taxon>Alphaproteobacteria</taxon>
        <taxon>Hyphomicrobiales</taxon>
        <taxon>Beijerinckiaceae</taxon>
        <taxon>Methylocella</taxon>
    </lineage>
</organism>
<dbReference type="AlphaFoldDB" id="A0A4U8Z1M6"/>